<sequence>MYQGALTIDDLTWVSHLSSLRHLGMKSVNLSQARNLNKVLNMLPSLLELRLSSRGLHNIHLSHMYVNYAVSNVRYLDLSRNSFEGEFLSLLGNMTSLRVLDLSFDDLNSSIPLSLESHKEP</sequence>
<evidence type="ECO:0000313" key="2">
    <source>
        <dbReference type="Proteomes" id="UP001060215"/>
    </source>
</evidence>
<accession>A0ACC0IYU6</accession>
<dbReference type="Proteomes" id="UP001060215">
    <property type="component" value="Chromosome 1"/>
</dbReference>
<organism evidence="1 2">
    <name type="scientific">Camellia lanceoleosa</name>
    <dbReference type="NCBI Taxonomy" id="1840588"/>
    <lineage>
        <taxon>Eukaryota</taxon>
        <taxon>Viridiplantae</taxon>
        <taxon>Streptophyta</taxon>
        <taxon>Embryophyta</taxon>
        <taxon>Tracheophyta</taxon>
        <taxon>Spermatophyta</taxon>
        <taxon>Magnoliopsida</taxon>
        <taxon>eudicotyledons</taxon>
        <taxon>Gunneridae</taxon>
        <taxon>Pentapetalae</taxon>
        <taxon>asterids</taxon>
        <taxon>Ericales</taxon>
        <taxon>Theaceae</taxon>
        <taxon>Camellia</taxon>
    </lineage>
</organism>
<proteinExistence type="predicted"/>
<evidence type="ECO:0000313" key="1">
    <source>
        <dbReference type="EMBL" id="KAI8029381.1"/>
    </source>
</evidence>
<gene>
    <name evidence="1" type="ORF">LOK49_LG01G01484</name>
</gene>
<reference evidence="1 2" key="1">
    <citation type="journal article" date="2022" name="Plant J.">
        <title>Chromosome-level genome of Camellia lanceoleosa provides a valuable resource for understanding genome evolution and self-incompatibility.</title>
        <authorList>
            <person name="Gong W."/>
            <person name="Xiao S."/>
            <person name="Wang L."/>
            <person name="Liao Z."/>
            <person name="Chang Y."/>
            <person name="Mo W."/>
            <person name="Hu G."/>
            <person name="Li W."/>
            <person name="Zhao G."/>
            <person name="Zhu H."/>
            <person name="Hu X."/>
            <person name="Ji K."/>
            <person name="Xiang X."/>
            <person name="Song Q."/>
            <person name="Yuan D."/>
            <person name="Jin S."/>
            <person name="Zhang L."/>
        </authorList>
    </citation>
    <scope>NUCLEOTIDE SEQUENCE [LARGE SCALE GENOMIC DNA]</scope>
    <source>
        <strain evidence="1">SQ_2022a</strain>
    </source>
</reference>
<protein>
    <submittedName>
        <fullName evidence="1">Receptor-like protein 18</fullName>
    </submittedName>
</protein>
<comment type="caution">
    <text evidence="1">The sequence shown here is derived from an EMBL/GenBank/DDBJ whole genome shotgun (WGS) entry which is preliminary data.</text>
</comment>
<keyword evidence="2" id="KW-1185">Reference proteome</keyword>
<name>A0ACC0IYU6_9ERIC</name>
<dbReference type="EMBL" id="CM045758">
    <property type="protein sequence ID" value="KAI8029381.1"/>
    <property type="molecule type" value="Genomic_DNA"/>
</dbReference>